<keyword evidence="3" id="KW-1185">Reference proteome</keyword>
<dbReference type="InterPro" id="IPR011990">
    <property type="entry name" value="TPR-like_helical_dom_sf"/>
</dbReference>
<sequence>MLRVCEKLREVDARSRRLGLVRAETDYLRALLDAMADMDRCVEVEVLKSLGDVNLEKGRLDKNPDKFDRAMMLYRTALLRCEDADVGESLTNRYLYAEKLRLGKVPTDAFGYEPLSSNTKMTSLAKIAEKFLNLDRSLTVAVGYDKTSILLEYTKLMIEGIVTGDNTLEVEAIKSIGDGFLKTGTMTEDTTYLTKATALYNTALARCERVQGTVALIHRLLYTAKIREATRRTGNKYKDRRRGRLSYANPVTTDVDVTVDVTGPQFMSYDEYLTAGDRALTERDLELAEQKFASALKLIHDSNKPDRPKEADCLYRMGNVYVQRGKITKEGRKFTQAAALYNAAMARTEVNKDKVMKCLRETEQSFLKYIVNVDSKPSSFDRDIRHKEKLQSMRTSVKSQLEAIDQQHNPYQYDEDDSKMKAVEVERAEAVKALFKSIAKDRQVFIQDLVSECIEVVGPPPCKYAFIGLGSQATELVTPYSDLEFAILIEEGRYNDDTPEYEYFTNLTHYLHLKVINLGETILPAMAIPSLNDFQSEDQAKDWFFDSITPRGFAFDGFMPWASKTPFGRERTKTKSSVSLIQTPAVLAMFQLLKSHMSEWHHLSDILRRVSFLVGEESLVNEYMDKLREITTDPPRARFMSRLSAVVTLFDDRGHLSSLEPTGQLLNVKKDIYRFPGIAIELLALCCQITAASTWNVIDIFKETELVQEENANHLLILTSISAELRIILE</sequence>
<dbReference type="EMBL" id="OV696703">
    <property type="protein sequence ID" value="CAH1250926.1"/>
    <property type="molecule type" value="Genomic_DNA"/>
</dbReference>
<dbReference type="OrthoDB" id="10031911at2759"/>
<accession>A0A8J9ZAJ0</accession>
<dbReference type="PANTHER" id="PTHR19959:SF119">
    <property type="entry name" value="FUNGAL LIPASE-LIKE DOMAIN-CONTAINING PROTEIN"/>
    <property type="match status" value="1"/>
</dbReference>
<dbReference type="Pfam" id="PF03445">
    <property type="entry name" value="DUF294"/>
    <property type="match status" value="1"/>
</dbReference>
<evidence type="ECO:0000313" key="3">
    <source>
        <dbReference type="Proteomes" id="UP000838412"/>
    </source>
</evidence>
<evidence type="ECO:0000313" key="2">
    <source>
        <dbReference type="EMBL" id="CAH1250926.1"/>
    </source>
</evidence>
<feature type="domain" description="Protein-PII uridylyltransferase N-terminal" evidence="1">
    <location>
        <begin position="427"/>
        <end position="519"/>
    </location>
</feature>
<dbReference type="PANTHER" id="PTHR19959">
    <property type="entry name" value="KINESIN LIGHT CHAIN"/>
    <property type="match status" value="1"/>
</dbReference>
<dbReference type="SUPFAM" id="SSF48452">
    <property type="entry name" value="TPR-like"/>
    <property type="match status" value="1"/>
</dbReference>
<dbReference type="GO" id="GO:0008773">
    <property type="term" value="F:[protein-PII] uridylyltransferase activity"/>
    <property type="evidence" value="ECO:0007669"/>
    <property type="project" value="InterPro"/>
</dbReference>
<dbReference type="Gene3D" id="1.25.40.10">
    <property type="entry name" value="Tetratricopeptide repeat domain"/>
    <property type="match status" value="1"/>
</dbReference>
<dbReference type="Proteomes" id="UP000838412">
    <property type="component" value="Chromosome 18"/>
</dbReference>
<evidence type="ECO:0000259" key="1">
    <source>
        <dbReference type="Pfam" id="PF03445"/>
    </source>
</evidence>
<name>A0A8J9ZAJ0_BRALA</name>
<dbReference type="AlphaFoldDB" id="A0A8J9ZAJ0"/>
<organism evidence="2 3">
    <name type="scientific">Branchiostoma lanceolatum</name>
    <name type="common">Common lancelet</name>
    <name type="synonym">Amphioxus lanceolatum</name>
    <dbReference type="NCBI Taxonomy" id="7740"/>
    <lineage>
        <taxon>Eukaryota</taxon>
        <taxon>Metazoa</taxon>
        <taxon>Chordata</taxon>
        <taxon>Cephalochordata</taxon>
        <taxon>Leptocardii</taxon>
        <taxon>Amphioxiformes</taxon>
        <taxon>Branchiostomatidae</taxon>
        <taxon>Branchiostoma</taxon>
    </lineage>
</organism>
<gene>
    <name evidence="2" type="primary">Hypp8944</name>
    <name evidence="2" type="ORF">BLAG_LOCUS11479</name>
</gene>
<reference evidence="2" key="1">
    <citation type="submission" date="2022-01" db="EMBL/GenBank/DDBJ databases">
        <authorList>
            <person name="Braso-Vives M."/>
        </authorList>
    </citation>
    <scope>NUCLEOTIDE SEQUENCE</scope>
</reference>
<proteinExistence type="predicted"/>
<dbReference type="InterPro" id="IPR005105">
    <property type="entry name" value="GlnD_Uridyltrans_N"/>
</dbReference>
<protein>
    <submittedName>
        <fullName evidence="2">Hypp8944 protein</fullName>
    </submittedName>
</protein>